<dbReference type="Gene3D" id="3.40.50.300">
    <property type="entry name" value="P-loop containing nucleotide triphosphate hydrolases"/>
    <property type="match status" value="1"/>
</dbReference>
<evidence type="ECO:0000313" key="3">
    <source>
        <dbReference type="EMBL" id="KAJ6711545.1"/>
    </source>
</evidence>
<gene>
    <name evidence="3" type="ORF">OIU79_007896</name>
</gene>
<dbReference type="EMBL" id="JAPFFK010000015">
    <property type="protein sequence ID" value="KAJ6711545.1"/>
    <property type="molecule type" value="Genomic_DNA"/>
</dbReference>
<keyword evidence="4" id="KW-1185">Reference proteome</keyword>
<dbReference type="InterPro" id="IPR027417">
    <property type="entry name" value="P-loop_NTPase"/>
</dbReference>
<dbReference type="Proteomes" id="UP001151532">
    <property type="component" value="Chromosome 1"/>
</dbReference>
<evidence type="ECO:0000313" key="4">
    <source>
        <dbReference type="Proteomes" id="UP001151532"/>
    </source>
</evidence>
<evidence type="ECO:0000256" key="1">
    <source>
        <dbReference type="SAM" id="MobiDB-lite"/>
    </source>
</evidence>
<evidence type="ECO:0000259" key="2">
    <source>
        <dbReference type="Pfam" id="PF14510"/>
    </source>
</evidence>
<dbReference type="SUPFAM" id="SSF52540">
    <property type="entry name" value="P-loop containing nucleoside triphosphate hydrolases"/>
    <property type="match status" value="1"/>
</dbReference>
<dbReference type="AlphaFoldDB" id="A0A9Q0THB3"/>
<dbReference type="PANTHER" id="PTHR48040:SF28">
    <property type="entry name" value="ABC TRANSPORTER G FAMILY MEMBER 39-LIKE"/>
    <property type="match status" value="1"/>
</dbReference>
<reference evidence="3" key="2">
    <citation type="journal article" date="2023" name="Int. J. Mol. Sci.">
        <title>De Novo Assembly and Annotation of 11 Diverse Shrub Willow (Salix) Genomes Reveals Novel Gene Organization in Sex-Linked Regions.</title>
        <authorList>
            <person name="Hyden B."/>
            <person name="Feng K."/>
            <person name="Yates T.B."/>
            <person name="Jawdy S."/>
            <person name="Cereghino C."/>
            <person name="Smart L.B."/>
            <person name="Muchero W."/>
        </authorList>
    </citation>
    <scope>NUCLEOTIDE SEQUENCE</scope>
    <source>
        <tissue evidence="3">Shoot tip</tissue>
    </source>
</reference>
<accession>A0A9Q0THB3</accession>
<protein>
    <submittedName>
        <fullName evidence="3">DRUG RESISTANCE TRANSPORTER-LIKE ABC DOMAIN PROTEIN</fullName>
    </submittedName>
</protein>
<dbReference type="EMBL" id="JAPFFK010000015">
    <property type="protein sequence ID" value="KAJ6711546.1"/>
    <property type="molecule type" value="Genomic_DNA"/>
</dbReference>
<dbReference type="PANTHER" id="PTHR48040">
    <property type="entry name" value="PLEIOTROPIC DRUG RESISTANCE PROTEIN 1-LIKE ISOFORM X1"/>
    <property type="match status" value="1"/>
</dbReference>
<comment type="caution">
    <text evidence="3">The sequence shown here is derived from an EMBL/GenBank/DDBJ whole genome shotgun (WGS) entry which is preliminary data.</text>
</comment>
<organism evidence="3 4">
    <name type="scientific">Salix purpurea</name>
    <name type="common">Purple osier willow</name>
    <dbReference type="NCBI Taxonomy" id="77065"/>
    <lineage>
        <taxon>Eukaryota</taxon>
        <taxon>Viridiplantae</taxon>
        <taxon>Streptophyta</taxon>
        <taxon>Embryophyta</taxon>
        <taxon>Tracheophyta</taxon>
        <taxon>Spermatophyta</taxon>
        <taxon>Magnoliopsida</taxon>
        <taxon>eudicotyledons</taxon>
        <taxon>Gunneridae</taxon>
        <taxon>Pentapetalae</taxon>
        <taxon>rosids</taxon>
        <taxon>fabids</taxon>
        <taxon>Malpighiales</taxon>
        <taxon>Salicaceae</taxon>
        <taxon>Saliceae</taxon>
        <taxon>Salix</taxon>
    </lineage>
</organism>
<dbReference type="Pfam" id="PF14510">
    <property type="entry name" value="ABC_trans_N"/>
    <property type="match status" value="1"/>
</dbReference>
<dbReference type="InterPro" id="IPR029481">
    <property type="entry name" value="ABC_trans_N"/>
</dbReference>
<feature type="region of interest" description="Disordered" evidence="1">
    <location>
        <begin position="1"/>
        <end position="22"/>
    </location>
</feature>
<dbReference type="OrthoDB" id="66620at2759"/>
<feature type="domain" description="Pleiotropic ABC efflux transporter N-terminal" evidence="2">
    <location>
        <begin position="117"/>
        <end position="167"/>
    </location>
</feature>
<reference evidence="3" key="1">
    <citation type="submission" date="2022-11" db="EMBL/GenBank/DDBJ databases">
        <authorList>
            <person name="Hyden B.L."/>
            <person name="Feng K."/>
            <person name="Yates T."/>
            <person name="Jawdy S."/>
            <person name="Smart L.B."/>
            <person name="Muchero W."/>
        </authorList>
    </citation>
    <scope>NUCLEOTIDE SEQUENCE</scope>
    <source>
        <tissue evidence="3">Shoot tip</tissue>
    </source>
</reference>
<name>A0A9Q0THB3_SALPP</name>
<sequence>MDGVERARASGRRPSHSNLSRSISRSLSRASWNMEDMFSVGRQSRRSSLVDEDEEALKWAAIEKLPTYNRLRTSIIKSFAETEVQGNKTLLHKEVDVRKLDVNDRQNFIDKLFKVAEEDNEKFLKKFRQRVDKVGIRLPTIEVRFDHLTIEADCHIGSRALPTLPNAARNMVESALGVIGINLAARTKLRILNDASGIIKPSRMALLLGPPSSGKTTLLLALAGKLDPNLLSELARREKDAGIFPEAEVDLFMKATAMEGVESSLITDYTLKILGLDICKDTIVGDEMIRGDIGRTEKTSDHRFIN</sequence>
<proteinExistence type="predicted"/>